<evidence type="ECO:0000313" key="2">
    <source>
        <dbReference type="EMBL" id="CUP98261.1"/>
    </source>
</evidence>
<dbReference type="AlphaFoldDB" id="A0A174SPH1"/>
<dbReference type="Gene3D" id="2.10.230.10">
    <property type="entry name" value="Heat shock protein DnaJ, cysteine-rich domain"/>
    <property type="match status" value="1"/>
</dbReference>
<dbReference type="InterPro" id="IPR036410">
    <property type="entry name" value="HSP_DnaJ_Cys-rich_dom_sf"/>
</dbReference>
<protein>
    <submittedName>
        <fullName evidence="2">Molecular chaperone DnaJ</fullName>
    </submittedName>
</protein>
<dbReference type="Pfam" id="PF00684">
    <property type="entry name" value="DnaJ_CXXCXGXG"/>
    <property type="match status" value="1"/>
</dbReference>
<dbReference type="SUPFAM" id="SSF57938">
    <property type="entry name" value="DnaJ/Hsp40 cysteine-rich domain"/>
    <property type="match status" value="1"/>
</dbReference>
<reference evidence="2 3" key="1">
    <citation type="submission" date="2015-09" db="EMBL/GenBank/DDBJ databases">
        <authorList>
            <consortium name="Pathogen Informatics"/>
        </authorList>
    </citation>
    <scope>NUCLEOTIDE SEQUENCE [LARGE SCALE GENOMIC DNA]</scope>
    <source>
        <strain evidence="2 3">2789STDY5834880</strain>
    </source>
</reference>
<accession>A0A174SPH1</accession>
<name>A0A174SPH1_9BACE</name>
<dbReference type="GO" id="GO:0031072">
    <property type="term" value="F:heat shock protein binding"/>
    <property type="evidence" value="ECO:0007669"/>
    <property type="project" value="InterPro"/>
</dbReference>
<sequence length="119" mass="12887">MFMMNKNIVTNLQYHRVLVMWKMILLALLLLTVSCKSQKTITRNIASQTIICGKCQGSGEERFCPKCAGTGQVIPNSKGGPDWAVGICPICHGSGRAFVRPCELCNGTGEISIANTSPK</sequence>
<evidence type="ECO:0000259" key="1">
    <source>
        <dbReference type="Pfam" id="PF00684"/>
    </source>
</evidence>
<dbReference type="EMBL" id="CZAI01000009">
    <property type="protein sequence ID" value="CUP98261.1"/>
    <property type="molecule type" value="Genomic_DNA"/>
</dbReference>
<dbReference type="Proteomes" id="UP000095657">
    <property type="component" value="Unassembled WGS sequence"/>
</dbReference>
<organism evidence="2 3">
    <name type="scientific">Bacteroides caccae</name>
    <dbReference type="NCBI Taxonomy" id="47678"/>
    <lineage>
        <taxon>Bacteria</taxon>
        <taxon>Pseudomonadati</taxon>
        <taxon>Bacteroidota</taxon>
        <taxon>Bacteroidia</taxon>
        <taxon>Bacteroidales</taxon>
        <taxon>Bacteroidaceae</taxon>
        <taxon>Bacteroides</taxon>
    </lineage>
</organism>
<proteinExistence type="predicted"/>
<dbReference type="PROSITE" id="PS51257">
    <property type="entry name" value="PROKAR_LIPOPROTEIN"/>
    <property type="match status" value="1"/>
</dbReference>
<gene>
    <name evidence="2" type="primary">dnaJ_2</name>
    <name evidence="2" type="ORF">ERS852494_03623</name>
</gene>
<dbReference type="InterPro" id="IPR001305">
    <property type="entry name" value="HSP_DnaJ_Cys-rich_dom"/>
</dbReference>
<dbReference type="GO" id="GO:0051082">
    <property type="term" value="F:unfolded protein binding"/>
    <property type="evidence" value="ECO:0007669"/>
    <property type="project" value="InterPro"/>
</dbReference>
<evidence type="ECO:0000313" key="3">
    <source>
        <dbReference type="Proteomes" id="UP000095657"/>
    </source>
</evidence>
<dbReference type="STRING" id="47678.ERS852494_03623"/>
<feature type="domain" description="CR-type" evidence="1">
    <location>
        <begin position="52"/>
        <end position="109"/>
    </location>
</feature>